<organism evidence="3 4">
    <name type="scientific">Nakamurella aerolata</name>
    <dbReference type="NCBI Taxonomy" id="1656892"/>
    <lineage>
        <taxon>Bacteria</taxon>
        <taxon>Bacillati</taxon>
        <taxon>Actinomycetota</taxon>
        <taxon>Actinomycetes</taxon>
        <taxon>Nakamurellales</taxon>
        <taxon>Nakamurellaceae</taxon>
        <taxon>Nakamurella</taxon>
    </lineage>
</organism>
<proteinExistence type="predicted"/>
<dbReference type="EMBL" id="JABEND010000005">
    <property type="protein sequence ID" value="NNG36222.1"/>
    <property type="molecule type" value="Genomic_DNA"/>
</dbReference>
<sequence length="225" mass="21239">MSSPARSTAGGAGSTAAGGAGSTAAGGAGNAATGHRTVADAMIRRPKVFGPEVTVAELAGFFADDHVHLALIVDAGSGRLLSTVTRDDLPQQAGTSAGAGTGADADADADAGAGAGGGAGAGAGLDAGAGSAAAVDAGAGSAAANHDRRPAAPFGSLTGRSVHPDVPLAAAAQRLSTAGRRRLAVVDGDGLLVGLLCLKRSGRGFCSDADVLARSLDPDSGCSGS</sequence>
<evidence type="ECO:0000313" key="3">
    <source>
        <dbReference type="EMBL" id="NNG36222.1"/>
    </source>
</evidence>
<dbReference type="RefSeq" id="WP_171199893.1">
    <property type="nucleotide sequence ID" value="NZ_JABEND010000005.1"/>
</dbReference>
<protein>
    <submittedName>
        <fullName evidence="3">CBS domain-containing protein</fullName>
    </submittedName>
</protein>
<dbReference type="SUPFAM" id="SSF54631">
    <property type="entry name" value="CBS-domain pair"/>
    <property type="match status" value="1"/>
</dbReference>
<feature type="domain" description="CBS" evidence="2">
    <location>
        <begin position="161"/>
        <end position="198"/>
    </location>
</feature>
<reference evidence="3 4" key="1">
    <citation type="submission" date="2020-05" db="EMBL/GenBank/DDBJ databases">
        <title>Nakamurella sp. DB0629 isolated from air conditioner.</title>
        <authorList>
            <person name="Kim D.H."/>
            <person name="Kim D.-U."/>
        </authorList>
    </citation>
    <scope>NUCLEOTIDE SEQUENCE [LARGE SCALE GENOMIC DNA]</scope>
    <source>
        <strain evidence="3 4">DB0629</strain>
    </source>
</reference>
<dbReference type="AlphaFoldDB" id="A0A849AHA0"/>
<evidence type="ECO:0000256" key="1">
    <source>
        <dbReference type="SAM" id="MobiDB-lite"/>
    </source>
</evidence>
<accession>A0A849AHA0</accession>
<evidence type="ECO:0000259" key="2">
    <source>
        <dbReference type="Pfam" id="PF00571"/>
    </source>
</evidence>
<evidence type="ECO:0000313" key="4">
    <source>
        <dbReference type="Proteomes" id="UP000562984"/>
    </source>
</evidence>
<dbReference type="Proteomes" id="UP000562984">
    <property type="component" value="Unassembled WGS sequence"/>
</dbReference>
<name>A0A849AHA0_9ACTN</name>
<feature type="domain" description="CBS" evidence="2">
    <location>
        <begin position="38"/>
        <end position="89"/>
    </location>
</feature>
<keyword evidence="4" id="KW-1185">Reference proteome</keyword>
<comment type="caution">
    <text evidence="3">The sequence shown here is derived from an EMBL/GenBank/DDBJ whole genome shotgun (WGS) entry which is preliminary data.</text>
</comment>
<gene>
    <name evidence="3" type="ORF">HKD39_10945</name>
</gene>
<dbReference type="Pfam" id="PF00571">
    <property type="entry name" value="CBS"/>
    <property type="match status" value="2"/>
</dbReference>
<dbReference type="InterPro" id="IPR000644">
    <property type="entry name" value="CBS_dom"/>
</dbReference>
<feature type="compositionally biased region" description="Gly residues" evidence="1">
    <location>
        <begin position="10"/>
        <end position="29"/>
    </location>
</feature>
<feature type="region of interest" description="Disordered" evidence="1">
    <location>
        <begin position="1"/>
        <end position="32"/>
    </location>
</feature>
<dbReference type="InterPro" id="IPR046342">
    <property type="entry name" value="CBS_dom_sf"/>
</dbReference>